<evidence type="ECO:0000256" key="6">
    <source>
        <dbReference type="SAM" id="MobiDB-lite"/>
    </source>
</evidence>
<reference evidence="10" key="1">
    <citation type="journal article" date="2013" name="Genome Announc.">
        <title>Draft genome sequence of the grapevine dieback fungus Eutypa lata UCR-EL1.</title>
        <authorList>
            <person name="Blanco-Ulate B."/>
            <person name="Rolshausen P.E."/>
            <person name="Cantu D."/>
        </authorList>
    </citation>
    <scope>NUCLEOTIDE SEQUENCE [LARGE SCALE GENOMIC DNA]</scope>
    <source>
        <strain evidence="10">UCR-EL1</strain>
    </source>
</reference>
<dbReference type="CDD" id="cd17502">
    <property type="entry name" value="MFS_Azr1_MDR_like"/>
    <property type="match status" value="1"/>
</dbReference>
<gene>
    <name evidence="9" type="ORF">UCREL1_11250</name>
</gene>
<organism evidence="9 10">
    <name type="scientific">Eutypa lata (strain UCR-EL1)</name>
    <name type="common">Grapevine dieback disease fungus</name>
    <name type="synonym">Eutypa armeniacae</name>
    <dbReference type="NCBI Taxonomy" id="1287681"/>
    <lineage>
        <taxon>Eukaryota</taxon>
        <taxon>Fungi</taxon>
        <taxon>Dikarya</taxon>
        <taxon>Ascomycota</taxon>
        <taxon>Pezizomycotina</taxon>
        <taxon>Sordariomycetes</taxon>
        <taxon>Xylariomycetidae</taxon>
        <taxon>Xylariales</taxon>
        <taxon>Diatrypaceae</taxon>
        <taxon>Eutypa</taxon>
    </lineage>
</organism>
<feature type="transmembrane region" description="Helical" evidence="7">
    <location>
        <begin position="173"/>
        <end position="192"/>
    </location>
</feature>
<protein>
    <submittedName>
        <fullName evidence="9">Putative major facilitator superfamily transporter protein</fullName>
    </submittedName>
</protein>
<keyword evidence="3 7" id="KW-0812">Transmembrane</keyword>
<feature type="transmembrane region" description="Helical" evidence="7">
    <location>
        <begin position="467"/>
        <end position="486"/>
    </location>
</feature>
<dbReference type="InterPro" id="IPR036259">
    <property type="entry name" value="MFS_trans_sf"/>
</dbReference>
<feature type="transmembrane region" description="Helical" evidence="7">
    <location>
        <begin position="369"/>
        <end position="391"/>
    </location>
</feature>
<feature type="transmembrane region" description="Helical" evidence="7">
    <location>
        <begin position="498"/>
        <end position="522"/>
    </location>
</feature>
<evidence type="ECO:0000259" key="8">
    <source>
        <dbReference type="PROSITE" id="PS50850"/>
    </source>
</evidence>
<dbReference type="FunFam" id="1.20.1250.20:FF:000196">
    <property type="entry name" value="MFS toxin efflux pump (AflT)"/>
    <property type="match status" value="1"/>
</dbReference>
<evidence type="ECO:0000256" key="5">
    <source>
        <dbReference type="ARBA" id="ARBA00023136"/>
    </source>
</evidence>
<feature type="transmembrane region" description="Helical" evidence="7">
    <location>
        <begin position="329"/>
        <end position="348"/>
    </location>
</feature>
<evidence type="ECO:0000256" key="7">
    <source>
        <dbReference type="SAM" id="Phobius"/>
    </source>
</evidence>
<dbReference type="EMBL" id="KB707541">
    <property type="protein sequence ID" value="EMR61819.1"/>
    <property type="molecule type" value="Genomic_DNA"/>
</dbReference>
<evidence type="ECO:0000256" key="3">
    <source>
        <dbReference type="ARBA" id="ARBA00022692"/>
    </source>
</evidence>
<proteinExistence type="predicted"/>
<feature type="transmembrane region" description="Helical" evidence="7">
    <location>
        <begin position="143"/>
        <end position="161"/>
    </location>
</feature>
<feature type="transmembrane region" description="Helical" evidence="7">
    <location>
        <begin position="437"/>
        <end position="455"/>
    </location>
</feature>
<dbReference type="InterPro" id="IPR020846">
    <property type="entry name" value="MFS_dom"/>
</dbReference>
<evidence type="ECO:0000313" key="10">
    <source>
        <dbReference type="Proteomes" id="UP000012174"/>
    </source>
</evidence>
<feature type="compositionally biased region" description="Basic and acidic residues" evidence="6">
    <location>
        <begin position="43"/>
        <end position="57"/>
    </location>
</feature>
<feature type="transmembrane region" description="Helical" evidence="7">
    <location>
        <begin position="198"/>
        <end position="223"/>
    </location>
</feature>
<feature type="transmembrane region" description="Helical" evidence="7">
    <location>
        <begin position="568"/>
        <end position="589"/>
    </location>
</feature>
<dbReference type="OMA" id="KVGWYSS"/>
<feature type="transmembrane region" description="Helical" evidence="7">
    <location>
        <begin position="230"/>
        <end position="249"/>
    </location>
</feature>
<dbReference type="KEGG" id="ela:UCREL1_11250"/>
<dbReference type="PANTHER" id="PTHR23501:SF177">
    <property type="entry name" value="MAJOR FACILITATOR SUPERFAMILY (MFS) PROFILE DOMAIN-CONTAINING PROTEIN-RELATED"/>
    <property type="match status" value="1"/>
</dbReference>
<dbReference type="PROSITE" id="PS50850">
    <property type="entry name" value="MFS"/>
    <property type="match status" value="1"/>
</dbReference>
<feature type="transmembrane region" description="Helical" evidence="7">
    <location>
        <begin position="105"/>
        <end position="131"/>
    </location>
</feature>
<evidence type="ECO:0000256" key="4">
    <source>
        <dbReference type="ARBA" id="ARBA00022989"/>
    </source>
</evidence>
<keyword evidence="10" id="KW-1185">Reference proteome</keyword>
<keyword evidence="2" id="KW-0813">Transport</keyword>
<evidence type="ECO:0000256" key="2">
    <source>
        <dbReference type="ARBA" id="ARBA00022448"/>
    </source>
</evidence>
<dbReference type="InterPro" id="IPR011701">
    <property type="entry name" value="MFS"/>
</dbReference>
<accession>M7S6W5</accession>
<comment type="subcellular location">
    <subcellularLocation>
        <location evidence="1">Membrane</location>
        <topology evidence="1">Multi-pass membrane protein</topology>
    </subcellularLocation>
</comment>
<dbReference type="GO" id="GO:0005886">
    <property type="term" value="C:plasma membrane"/>
    <property type="evidence" value="ECO:0007669"/>
    <property type="project" value="TreeGrafter"/>
</dbReference>
<keyword evidence="4 7" id="KW-1133">Transmembrane helix</keyword>
<dbReference type="Gene3D" id="1.20.1250.20">
    <property type="entry name" value="MFS general substrate transporter like domains"/>
    <property type="match status" value="1"/>
</dbReference>
<dbReference type="Pfam" id="PF07690">
    <property type="entry name" value="MFS_1"/>
    <property type="match status" value="1"/>
</dbReference>
<feature type="compositionally biased region" description="Low complexity" evidence="6">
    <location>
        <begin position="8"/>
        <end position="25"/>
    </location>
</feature>
<sequence>MEHQNMKSLTSSSPSPLPPVSLSSSNRTLADVEQPTMGVDGALDLRPKANDRPHYPLDGESASSLGTSELKSETKSEEYGSATLTPEPTIQPGADLGDYPQGARLVGIVVSLLLSLFLVYLDTTIIATAIPKVTDEFDGLSKVAWYGSAYFMTMGGFQSTWGKAYKYFALKAIFLLAICIFELGSLICGAAPTSEVLIIGRAIVGVGASGIVTGTFIIIAYAAEPKKRPLFTGFIGGTYGVASIAGPLLGGAFADKVSWRWCFYINHPFGVLSLLATLFLFRTPDRATQVKTTTLREKVLQLDLLGAVLLMGATVSYLLAWQYCGGEWLSGRVVGLLAAFGIISILFGRWEVFQGERAMMAPWLIRQRVVWLNCLYAFFFGGSYYVVVYYLPIYFQSIAGVTPTYSGIYNLPLLLATSVFMAVSGIAVSVIGIATPVMALAAFIATLGASLLYTLDLDSTGSKWICYQIVGGIGYGLGFQVPLMVVQGRAKPQDLAAVTAMVLFSSYLGGSFFVVAAQASFINRLLFLLPKMAPGVDPTKVVGTGATLLRTTFDPAHLPGILRAYMSGLRVTFAIAVGGIGVALLLSLFNGWRRSNAAATEDDEATG</sequence>
<dbReference type="AlphaFoldDB" id="M7S6W5"/>
<name>M7S6W5_EUTLA</name>
<dbReference type="eggNOG" id="KOG0254">
    <property type="taxonomic scope" value="Eukaryota"/>
</dbReference>
<keyword evidence="5 7" id="KW-0472">Membrane</keyword>
<dbReference type="SUPFAM" id="SSF103473">
    <property type="entry name" value="MFS general substrate transporter"/>
    <property type="match status" value="1"/>
</dbReference>
<feature type="domain" description="Major facilitator superfamily (MFS) profile" evidence="8">
    <location>
        <begin position="108"/>
        <end position="595"/>
    </location>
</feature>
<dbReference type="OrthoDB" id="10021397at2759"/>
<dbReference type="HOGENOM" id="CLU_000960_22_1_1"/>
<evidence type="ECO:0000313" key="9">
    <source>
        <dbReference type="EMBL" id="EMR61819.1"/>
    </source>
</evidence>
<dbReference type="GO" id="GO:0022857">
    <property type="term" value="F:transmembrane transporter activity"/>
    <property type="evidence" value="ECO:0007669"/>
    <property type="project" value="InterPro"/>
</dbReference>
<dbReference type="Gene3D" id="1.20.1720.10">
    <property type="entry name" value="Multidrug resistance protein D"/>
    <property type="match status" value="1"/>
</dbReference>
<feature type="region of interest" description="Disordered" evidence="6">
    <location>
        <begin position="1"/>
        <end position="95"/>
    </location>
</feature>
<dbReference type="Proteomes" id="UP000012174">
    <property type="component" value="Unassembled WGS sequence"/>
</dbReference>
<feature type="transmembrane region" description="Helical" evidence="7">
    <location>
        <begin position="261"/>
        <end position="281"/>
    </location>
</feature>
<dbReference type="PANTHER" id="PTHR23501">
    <property type="entry name" value="MAJOR FACILITATOR SUPERFAMILY"/>
    <property type="match status" value="1"/>
</dbReference>
<evidence type="ECO:0000256" key="1">
    <source>
        <dbReference type="ARBA" id="ARBA00004141"/>
    </source>
</evidence>
<feature type="transmembrane region" description="Helical" evidence="7">
    <location>
        <begin position="302"/>
        <end position="323"/>
    </location>
</feature>